<evidence type="ECO:0000259" key="1">
    <source>
        <dbReference type="Pfam" id="PF25372"/>
    </source>
</evidence>
<dbReference type="GO" id="GO:0031146">
    <property type="term" value="P:SCF-dependent proteasomal ubiquitin-dependent protein catabolic process"/>
    <property type="evidence" value="ECO:0007669"/>
    <property type="project" value="TreeGrafter"/>
</dbReference>
<comment type="caution">
    <text evidence="2">The sequence shown here is derived from an EMBL/GenBank/DDBJ whole genome shotgun (WGS) entry which is preliminary data.</text>
</comment>
<keyword evidence="3" id="KW-1185">Reference proteome</keyword>
<organism evidence="2 3">
    <name type="scientific">Macrolepiota fuliginosa MF-IS2</name>
    <dbReference type="NCBI Taxonomy" id="1400762"/>
    <lineage>
        <taxon>Eukaryota</taxon>
        <taxon>Fungi</taxon>
        <taxon>Dikarya</taxon>
        <taxon>Basidiomycota</taxon>
        <taxon>Agaricomycotina</taxon>
        <taxon>Agaricomycetes</taxon>
        <taxon>Agaricomycetidae</taxon>
        <taxon>Agaricales</taxon>
        <taxon>Agaricineae</taxon>
        <taxon>Agaricaceae</taxon>
        <taxon>Macrolepiota</taxon>
    </lineage>
</organism>
<dbReference type="SUPFAM" id="SSF52047">
    <property type="entry name" value="RNI-like"/>
    <property type="match status" value="1"/>
</dbReference>
<dbReference type="SMART" id="SM00367">
    <property type="entry name" value="LRR_CC"/>
    <property type="match status" value="11"/>
</dbReference>
<dbReference type="EMBL" id="MU151065">
    <property type="protein sequence ID" value="KAF9453019.1"/>
    <property type="molecule type" value="Genomic_DNA"/>
</dbReference>
<proteinExistence type="predicted"/>
<dbReference type="InterPro" id="IPR057207">
    <property type="entry name" value="FBXL15_LRR"/>
</dbReference>
<feature type="domain" description="F-box/LRR-repeat protein 15-like leucin rich repeat" evidence="1">
    <location>
        <begin position="96"/>
        <end position="178"/>
    </location>
</feature>
<evidence type="ECO:0000313" key="3">
    <source>
        <dbReference type="Proteomes" id="UP000807342"/>
    </source>
</evidence>
<dbReference type="OrthoDB" id="10257471at2759"/>
<dbReference type="AlphaFoldDB" id="A0A9P5XLG5"/>
<evidence type="ECO:0000313" key="2">
    <source>
        <dbReference type="EMBL" id="KAF9453019.1"/>
    </source>
</evidence>
<sequence>MFDDVESESASFHEDMIKIMDRLPTPDEYRRVRHLILQNPQSLQISSDELAEVLQACPHIETAILSGVPKLSDEAVVALAEAAINLQELDLAGCSEVTDVALLEVTNKFLPLQSIRLNGAVAITDSTISAIAKTCPRLVELDLGDLPLLTPLALRDLWSFSRKLRTLRLANCSSLTDKAFPSAIFDDDSVLSRMGNEKPLPHRPNTWLEVLPPLFLRHKAENLRVLDLTACNITDDAIDGIVSHAPRIQTFILTACFRLTDRALGSISQLRDHLDVVILAHVSNITDRGLVNLTRQCANLRCVDVSFCRNLTDMSVHELAGLSSLRRLSLVRVQKLTDIAIYALAEHATSLERLHLSYCDRLSLEAIHVMMKRLEKLHHLTAIGVPSLKRGGIQRFSELPPSSFDLSQRSAYKVFTGQNIVMLRRFLDKEERRRRDAEAQNIPFVERSDDKLDLH</sequence>
<accession>A0A9P5XLG5</accession>
<dbReference type="Gene3D" id="3.80.10.10">
    <property type="entry name" value="Ribonuclease Inhibitor"/>
    <property type="match status" value="2"/>
</dbReference>
<name>A0A9P5XLG5_9AGAR</name>
<reference evidence="2" key="1">
    <citation type="submission" date="2020-11" db="EMBL/GenBank/DDBJ databases">
        <authorList>
            <consortium name="DOE Joint Genome Institute"/>
            <person name="Ahrendt S."/>
            <person name="Riley R."/>
            <person name="Andreopoulos W."/>
            <person name="Labutti K."/>
            <person name="Pangilinan J."/>
            <person name="Ruiz-Duenas F.J."/>
            <person name="Barrasa J.M."/>
            <person name="Sanchez-Garcia M."/>
            <person name="Camarero S."/>
            <person name="Miyauchi S."/>
            <person name="Serrano A."/>
            <person name="Linde D."/>
            <person name="Babiker R."/>
            <person name="Drula E."/>
            <person name="Ayuso-Fernandez I."/>
            <person name="Pacheco R."/>
            <person name="Padilla G."/>
            <person name="Ferreira P."/>
            <person name="Barriuso J."/>
            <person name="Kellner H."/>
            <person name="Castanera R."/>
            <person name="Alfaro M."/>
            <person name="Ramirez L."/>
            <person name="Pisabarro A.G."/>
            <person name="Kuo A."/>
            <person name="Tritt A."/>
            <person name="Lipzen A."/>
            <person name="He G."/>
            <person name="Yan M."/>
            <person name="Ng V."/>
            <person name="Cullen D."/>
            <person name="Martin F."/>
            <person name="Rosso M.-N."/>
            <person name="Henrissat B."/>
            <person name="Hibbett D."/>
            <person name="Martinez A.T."/>
            <person name="Grigoriev I.V."/>
        </authorList>
    </citation>
    <scope>NUCLEOTIDE SEQUENCE</scope>
    <source>
        <strain evidence="2">MF-IS2</strain>
    </source>
</reference>
<gene>
    <name evidence="2" type="ORF">P691DRAFT_659468</name>
</gene>
<dbReference type="InterPro" id="IPR001611">
    <property type="entry name" value="Leu-rich_rpt"/>
</dbReference>
<dbReference type="Pfam" id="PF13516">
    <property type="entry name" value="LRR_6"/>
    <property type="match status" value="1"/>
</dbReference>
<dbReference type="Proteomes" id="UP000807342">
    <property type="component" value="Unassembled WGS sequence"/>
</dbReference>
<dbReference type="GO" id="GO:0019005">
    <property type="term" value="C:SCF ubiquitin ligase complex"/>
    <property type="evidence" value="ECO:0007669"/>
    <property type="project" value="TreeGrafter"/>
</dbReference>
<protein>
    <submittedName>
        <fullName evidence="2">RNI-like protein</fullName>
    </submittedName>
</protein>
<dbReference type="InterPro" id="IPR006553">
    <property type="entry name" value="Leu-rich_rpt_Cys-con_subtyp"/>
</dbReference>
<dbReference type="InterPro" id="IPR032675">
    <property type="entry name" value="LRR_dom_sf"/>
</dbReference>
<dbReference type="PANTHER" id="PTHR13318:SF190">
    <property type="entry name" value="PARTNER OF PAIRED, ISOFORM B"/>
    <property type="match status" value="1"/>
</dbReference>
<dbReference type="PANTHER" id="PTHR13318">
    <property type="entry name" value="PARTNER OF PAIRED, ISOFORM B-RELATED"/>
    <property type="match status" value="1"/>
</dbReference>
<dbReference type="Pfam" id="PF25372">
    <property type="entry name" value="DUF7885"/>
    <property type="match status" value="1"/>
</dbReference>